<dbReference type="EMBL" id="JBHUMA010000006">
    <property type="protein sequence ID" value="MFD2598704.1"/>
    <property type="molecule type" value="Genomic_DNA"/>
</dbReference>
<dbReference type="RefSeq" id="WP_380868819.1">
    <property type="nucleotide sequence ID" value="NZ_JBHUMA010000006.1"/>
</dbReference>
<name>A0ABW5NHV3_9SPHI</name>
<sequence>MNKLKLTFLSVSILFVMSSCVTTLLKVAGIHEIKSFNAVEYQKKSDQLTKKYPGQKVSFAISDTSSVRYSALFDSIYPNFSLQPIQILYFDKQRKLVSYHTNCLAPGSINKLNWNHEQRLEQYFPKSAADVSHETWTLDDLIQKVGLSESTIPRNKDVVVFMWSNMLKREINNANSTMISNIVDHLDKKDYPFIIYLNVDKLLASSYNDALTQEFLQRVLTESEYNKHPLNKKKI</sequence>
<dbReference type="Proteomes" id="UP001597393">
    <property type="component" value="Unassembled WGS sequence"/>
</dbReference>
<protein>
    <recommendedName>
        <fullName evidence="3">Lipoprotein</fullName>
    </recommendedName>
</protein>
<dbReference type="PROSITE" id="PS51257">
    <property type="entry name" value="PROKAR_LIPOPROTEIN"/>
    <property type="match status" value="1"/>
</dbReference>
<evidence type="ECO:0000313" key="2">
    <source>
        <dbReference type="Proteomes" id="UP001597393"/>
    </source>
</evidence>
<reference evidence="2" key="1">
    <citation type="journal article" date="2019" name="Int. J. Syst. Evol. Microbiol.">
        <title>The Global Catalogue of Microorganisms (GCM) 10K type strain sequencing project: providing services to taxonomists for standard genome sequencing and annotation.</title>
        <authorList>
            <consortium name="The Broad Institute Genomics Platform"/>
            <consortium name="The Broad Institute Genome Sequencing Center for Infectious Disease"/>
            <person name="Wu L."/>
            <person name="Ma J."/>
        </authorList>
    </citation>
    <scope>NUCLEOTIDE SEQUENCE [LARGE SCALE GENOMIC DNA]</scope>
    <source>
        <strain evidence="2">KCTC 42248</strain>
    </source>
</reference>
<evidence type="ECO:0008006" key="3">
    <source>
        <dbReference type="Google" id="ProtNLM"/>
    </source>
</evidence>
<organism evidence="1 2">
    <name type="scientific">Sphingobacterium corticis</name>
    <dbReference type="NCBI Taxonomy" id="1812823"/>
    <lineage>
        <taxon>Bacteria</taxon>
        <taxon>Pseudomonadati</taxon>
        <taxon>Bacteroidota</taxon>
        <taxon>Sphingobacteriia</taxon>
        <taxon>Sphingobacteriales</taxon>
        <taxon>Sphingobacteriaceae</taxon>
        <taxon>Sphingobacterium</taxon>
    </lineage>
</organism>
<gene>
    <name evidence="1" type="ORF">ACFSQ3_07040</name>
</gene>
<evidence type="ECO:0000313" key="1">
    <source>
        <dbReference type="EMBL" id="MFD2598704.1"/>
    </source>
</evidence>
<keyword evidence="2" id="KW-1185">Reference proteome</keyword>
<accession>A0ABW5NHV3</accession>
<proteinExistence type="predicted"/>
<comment type="caution">
    <text evidence="1">The sequence shown here is derived from an EMBL/GenBank/DDBJ whole genome shotgun (WGS) entry which is preliminary data.</text>
</comment>